<feature type="non-terminal residue" evidence="2">
    <location>
        <position position="633"/>
    </location>
</feature>
<keyword evidence="1" id="KW-0812">Transmembrane</keyword>
<evidence type="ECO:0000256" key="1">
    <source>
        <dbReference type="SAM" id="Phobius"/>
    </source>
</evidence>
<keyword evidence="3" id="KW-1185">Reference proteome</keyword>
<feature type="transmembrane region" description="Helical" evidence="1">
    <location>
        <begin position="7"/>
        <end position="31"/>
    </location>
</feature>
<dbReference type="EMBL" id="ML995482">
    <property type="protein sequence ID" value="KAF2143156.1"/>
    <property type="molecule type" value="Genomic_DNA"/>
</dbReference>
<name>A0A6A6BGP6_9PEZI</name>
<accession>A0A6A6BGP6</accession>
<protein>
    <submittedName>
        <fullName evidence="2">Uncharacterized protein</fullName>
    </submittedName>
</protein>
<feature type="transmembrane region" description="Helical" evidence="1">
    <location>
        <begin position="552"/>
        <end position="577"/>
    </location>
</feature>
<evidence type="ECO:0000313" key="2">
    <source>
        <dbReference type="EMBL" id="KAF2143156.1"/>
    </source>
</evidence>
<organism evidence="2 3">
    <name type="scientific">Aplosporella prunicola CBS 121167</name>
    <dbReference type="NCBI Taxonomy" id="1176127"/>
    <lineage>
        <taxon>Eukaryota</taxon>
        <taxon>Fungi</taxon>
        <taxon>Dikarya</taxon>
        <taxon>Ascomycota</taxon>
        <taxon>Pezizomycotina</taxon>
        <taxon>Dothideomycetes</taxon>
        <taxon>Dothideomycetes incertae sedis</taxon>
        <taxon>Botryosphaeriales</taxon>
        <taxon>Aplosporellaceae</taxon>
        <taxon>Aplosporella</taxon>
    </lineage>
</organism>
<sequence length="633" mass="71624">LKRLGQYLLWSNICAMVLLLAALSFLSFLWFGDDNISSWRHIMANRWISQAITISTLLIRFAVATQASTAVTMLAALSFEAPRGVLLTKAPALSLARYVNTGPLTSIMPFLSSGRPPKCSRPPTIFSVICILALCTLISQATSTLLLWDISSSFVQGLPRTSSAGTGMSMMAYKEIIYAKAEHDVLYWQTTPQIFPEFAEWKREPDVYINSVVDTGPTIRALLPINSQLDRFNLNIYKGDATVFDARVACMRPNITGNVIDVDGPESQNIHGNVWPAALTEELEQILRYDKSIDTYNFDCNVEYYDILPEPSFKICRLYAGGLINSLDHTFNSSLDYRFQKFETPESGDYDYAWTWMASNGSGGQEWPLNYTRQEQKIIHFQQYPITAARRNHIPEPTLSWNSKTLDFNTTAVRQQLAATAQKSNTNSALEIDIGGLKNTISTYSHQLFKSQYFKRETYDIFNAILGIIPPLYTPCTKCSFTYFPGTVYMLSQVLNAIFQDTILETDNPALAWQALMTTVYRMAYYDWLPTFDSMSDVNTVSRVPCQMPVRYNGFIIVATTLAIHLSLFIVVTVWFYKGTQISLLHNSWQVVAQLVSVETESVLENATMMDDKGVKDWTKQNPGFNRRFRIKS</sequence>
<dbReference type="AlphaFoldDB" id="A0A6A6BGP6"/>
<feature type="non-terminal residue" evidence="2">
    <location>
        <position position="1"/>
    </location>
</feature>
<reference evidence="2" key="1">
    <citation type="journal article" date="2020" name="Stud. Mycol.">
        <title>101 Dothideomycetes genomes: a test case for predicting lifestyles and emergence of pathogens.</title>
        <authorList>
            <person name="Haridas S."/>
            <person name="Albert R."/>
            <person name="Binder M."/>
            <person name="Bloem J."/>
            <person name="Labutti K."/>
            <person name="Salamov A."/>
            <person name="Andreopoulos B."/>
            <person name="Baker S."/>
            <person name="Barry K."/>
            <person name="Bills G."/>
            <person name="Bluhm B."/>
            <person name="Cannon C."/>
            <person name="Castanera R."/>
            <person name="Culley D."/>
            <person name="Daum C."/>
            <person name="Ezra D."/>
            <person name="Gonzalez J."/>
            <person name="Henrissat B."/>
            <person name="Kuo A."/>
            <person name="Liang C."/>
            <person name="Lipzen A."/>
            <person name="Lutzoni F."/>
            <person name="Magnuson J."/>
            <person name="Mondo S."/>
            <person name="Nolan M."/>
            <person name="Ohm R."/>
            <person name="Pangilinan J."/>
            <person name="Park H.-J."/>
            <person name="Ramirez L."/>
            <person name="Alfaro M."/>
            <person name="Sun H."/>
            <person name="Tritt A."/>
            <person name="Yoshinaga Y."/>
            <person name="Zwiers L.-H."/>
            <person name="Turgeon B."/>
            <person name="Goodwin S."/>
            <person name="Spatafora J."/>
            <person name="Crous P."/>
            <person name="Grigoriev I."/>
        </authorList>
    </citation>
    <scope>NUCLEOTIDE SEQUENCE</scope>
    <source>
        <strain evidence="2">CBS 121167</strain>
    </source>
</reference>
<feature type="transmembrane region" description="Helical" evidence="1">
    <location>
        <begin position="51"/>
        <end position="79"/>
    </location>
</feature>
<keyword evidence="1" id="KW-0472">Membrane</keyword>
<proteinExistence type="predicted"/>
<dbReference type="GeneID" id="54293539"/>
<gene>
    <name evidence="2" type="ORF">K452DRAFT_201534</name>
</gene>
<dbReference type="OrthoDB" id="5428040at2759"/>
<keyword evidence="1" id="KW-1133">Transmembrane helix</keyword>
<dbReference type="Proteomes" id="UP000799438">
    <property type="component" value="Unassembled WGS sequence"/>
</dbReference>
<dbReference type="RefSeq" id="XP_033398868.1">
    <property type="nucleotide sequence ID" value="XM_033536043.1"/>
</dbReference>
<feature type="transmembrane region" description="Helical" evidence="1">
    <location>
        <begin position="125"/>
        <end position="148"/>
    </location>
</feature>
<evidence type="ECO:0000313" key="3">
    <source>
        <dbReference type="Proteomes" id="UP000799438"/>
    </source>
</evidence>